<dbReference type="RefSeq" id="WP_013691865.1">
    <property type="nucleotide sequence ID" value="NC_015378.1"/>
</dbReference>
<sequence length="131" mass="14497">MLVSAEQQSAHGNSAAPSANAVQWLATGERGISSETIFTVLTGLQLVDEDEMSHPLDGWDFRRCCLLLDSCPELAARFDGMSSVSPEWKVLICSWYSIFAVMNSENPQWRDHAGTLDRTHQNITDVLRDAA</sequence>
<organism evidence="1 2">
    <name type="scientific">Burkholderia gladioli (strain BSR3)</name>
    <dbReference type="NCBI Taxonomy" id="999541"/>
    <lineage>
        <taxon>Bacteria</taxon>
        <taxon>Pseudomonadati</taxon>
        <taxon>Pseudomonadota</taxon>
        <taxon>Betaproteobacteria</taxon>
        <taxon>Burkholderiales</taxon>
        <taxon>Burkholderiaceae</taxon>
        <taxon>Burkholderia</taxon>
    </lineage>
</organism>
<dbReference type="AlphaFoldDB" id="F2LSD4"/>
<evidence type="ECO:0000313" key="1">
    <source>
        <dbReference type="EMBL" id="AEA65730.1"/>
    </source>
</evidence>
<dbReference type="EMBL" id="CP002603">
    <property type="protein sequence ID" value="AEA65730.1"/>
    <property type="molecule type" value="Genomic_DNA"/>
</dbReference>
<keyword evidence="2" id="KW-1185">Reference proteome</keyword>
<evidence type="ECO:0000313" key="2">
    <source>
        <dbReference type="Proteomes" id="UP000008316"/>
    </source>
</evidence>
<dbReference type="HOGENOM" id="CLU_153696_0_0_4"/>
<accession>F2LSD4</accession>
<dbReference type="KEGG" id="bgd:bgla_3p0290"/>
<proteinExistence type="predicted"/>
<reference evidence="1 2" key="1">
    <citation type="journal article" date="2011" name="J. Bacteriol.">
        <title>Complete genome sequence of Burkholderia gladioli BSR3.</title>
        <authorList>
            <person name="Seo Y.S."/>
            <person name="Lim J."/>
            <person name="Choi B.S."/>
            <person name="Kim H."/>
            <person name="Goo E."/>
            <person name="Lee B."/>
            <person name="Lim J.S."/>
            <person name="Choi I.Y."/>
            <person name="Moon J.S."/>
            <person name="Kim J."/>
            <person name="Hwang I."/>
        </authorList>
    </citation>
    <scope>NUCLEOTIDE SEQUENCE [LARGE SCALE GENOMIC DNA]</scope>
    <source>
        <strain evidence="2">BSR3</strain>
    </source>
</reference>
<protein>
    <submittedName>
        <fullName evidence="1">Uncharacterized protein</fullName>
    </submittedName>
</protein>
<gene>
    <name evidence="1" type="ordered locus">bgla_3p0290</name>
</gene>
<geneLocation type="plasmid" evidence="1 2">
    <name>bgla_3p</name>
</geneLocation>
<name>F2LSD4_BURGS</name>
<dbReference type="Proteomes" id="UP000008316">
    <property type="component" value="Plasmid bgla_3p"/>
</dbReference>
<keyword evidence="1" id="KW-0614">Plasmid</keyword>